<gene>
    <name evidence="11" type="ORF">EUX98_g2775</name>
</gene>
<dbReference type="GO" id="GO:0008843">
    <property type="term" value="F:endochitinase activity"/>
    <property type="evidence" value="ECO:0007669"/>
    <property type="project" value="UniProtKB-EC"/>
</dbReference>
<evidence type="ECO:0000313" key="11">
    <source>
        <dbReference type="EMBL" id="THH31392.1"/>
    </source>
</evidence>
<evidence type="ECO:0000256" key="8">
    <source>
        <dbReference type="RuleBase" id="RU004453"/>
    </source>
</evidence>
<evidence type="ECO:0000256" key="1">
    <source>
        <dbReference type="ARBA" id="ARBA00000822"/>
    </source>
</evidence>
<feature type="domain" description="GH18" evidence="10">
    <location>
        <begin position="36"/>
        <end position="425"/>
    </location>
</feature>
<feature type="chain" id="PRO_5020437717" description="GH18 domain-containing protein" evidence="9">
    <location>
        <begin position="19"/>
        <end position="432"/>
    </location>
</feature>
<dbReference type="Pfam" id="PF00704">
    <property type="entry name" value="Glyco_hydro_18"/>
    <property type="match status" value="1"/>
</dbReference>
<dbReference type="InterPro" id="IPR050314">
    <property type="entry name" value="Glycosyl_Hydrlase_18"/>
</dbReference>
<dbReference type="GO" id="GO:0008061">
    <property type="term" value="F:chitin binding"/>
    <property type="evidence" value="ECO:0007669"/>
    <property type="project" value="InterPro"/>
</dbReference>
<evidence type="ECO:0000256" key="7">
    <source>
        <dbReference type="RuleBase" id="RU000489"/>
    </source>
</evidence>
<dbReference type="InterPro" id="IPR001579">
    <property type="entry name" value="Glyco_hydro_18_chit_AS"/>
</dbReference>
<comment type="similarity">
    <text evidence="8">Belongs to the glycosyl hydrolase 18 family.</text>
</comment>
<keyword evidence="4" id="KW-0119">Carbohydrate metabolism</keyword>
<reference evidence="11 12" key="1">
    <citation type="submission" date="2019-02" db="EMBL/GenBank/DDBJ databases">
        <title>Genome sequencing of the rare red list fungi Antrodiella citrinella (Flaviporus citrinellus).</title>
        <authorList>
            <person name="Buettner E."/>
            <person name="Kellner H."/>
        </authorList>
    </citation>
    <scope>NUCLEOTIDE SEQUENCE [LARGE SCALE GENOMIC DNA]</scope>
    <source>
        <strain evidence="11 12">DSM 108506</strain>
    </source>
</reference>
<dbReference type="Proteomes" id="UP000308730">
    <property type="component" value="Unassembled WGS sequence"/>
</dbReference>
<name>A0A4S4MY55_9APHY</name>
<dbReference type="PROSITE" id="PS01095">
    <property type="entry name" value="GH18_1"/>
    <property type="match status" value="1"/>
</dbReference>
<keyword evidence="12" id="KW-1185">Reference proteome</keyword>
<proteinExistence type="inferred from homology"/>
<accession>A0A4S4MY55</accession>
<keyword evidence="5 7" id="KW-0326">Glycosidase</keyword>
<keyword evidence="9" id="KW-0732">Signal</keyword>
<dbReference type="InterPro" id="IPR011583">
    <property type="entry name" value="Chitinase_II/V-like_cat"/>
</dbReference>
<evidence type="ECO:0000256" key="3">
    <source>
        <dbReference type="ARBA" id="ARBA00023024"/>
    </source>
</evidence>
<evidence type="ECO:0000256" key="9">
    <source>
        <dbReference type="SAM" id="SignalP"/>
    </source>
</evidence>
<organism evidence="11 12">
    <name type="scientific">Antrodiella citrinella</name>
    <dbReference type="NCBI Taxonomy" id="2447956"/>
    <lineage>
        <taxon>Eukaryota</taxon>
        <taxon>Fungi</taxon>
        <taxon>Dikarya</taxon>
        <taxon>Basidiomycota</taxon>
        <taxon>Agaricomycotina</taxon>
        <taxon>Agaricomycetes</taxon>
        <taxon>Polyporales</taxon>
        <taxon>Steccherinaceae</taxon>
        <taxon>Antrodiella</taxon>
    </lineage>
</organism>
<evidence type="ECO:0000256" key="2">
    <source>
        <dbReference type="ARBA" id="ARBA00022801"/>
    </source>
</evidence>
<dbReference type="SUPFAM" id="SSF51445">
    <property type="entry name" value="(Trans)glycosidases"/>
    <property type="match status" value="1"/>
</dbReference>
<dbReference type="EMBL" id="SGPM01000048">
    <property type="protein sequence ID" value="THH31392.1"/>
    <property type="molecule type" value="Genomic_DNA"/>
</dbReference>
<evidence type="ECO:0000313" key="12">
    <source>
        <dbReference type="Proteomes" id="UP000308730"/>
    </source>
</evidence>
<dbReference type="InterPro" id="IPR029070">
    <property type="entry name" value="Chitinase_insertion_sf"/>
</dbReference>
<dbReference type="GO" id="GO:0000272">
    <property type="term" value="P:polysaccharide catabolic process"/>
    <property type="evidence" value="ECO:0007669"/>
    <property type="project" value="UniProtKB-KW"/>
</dbReference>
<dbReference type="AlphaFoldDB" id="A0A4S4MY55"/>
<comment type="catalytic activity">
    <reaction evidence="1">
        <text>Random endo-hydrolysis of N-acetyl-beta-D-glucosaminide (1-&gt;4)-beta-linkages in chitin and chitodextrins.</text>
        <dbReference type="EC" id="3.2.1.14"/>
    </reaction>
</comment>
<evidence type="ECO:0000256" key="5">
    <source>
        <dbReference type="ARBA" id="ARBA00023295"/>
    </source>
</evidence>
<evidence type="ECO:0000256" key="6">
    <source>
        <dbReference type="ARBA" id="ARBA00023326"/>
    </source>
</evidence>
<dbReference type="InterPro" id="IPR001223">
    <property type="entry name" value="Glyco_hydro18_cat"/>
</dbReference>
<dbReference type="GO" id="GO:0006032">
    <property type="term" value="P:chitin catabolic process"/>
    <property type="evidence" value="ECO:0007669"/>
    <property type="project" value="UniProtKB-KW"/>
</dbReference>
<dbReference type="OrthoDB" id="73875at2759"/>
<sequence>MSLVSFTLLALSLVGARAASVSANASADVGNSTVDMVSAAWYAGWHSTNFTLSNVTWDKYTHMTYSFAVTTPDVTQISLNGSDPELLPQFVQTAQKNGVKALVSVGGWTGSLYYSTNVGSADNRTAFVKTVTDFATKYNLDGIDFDWEYPNNQGIGCNAISANDTSNFLSFLQELRQDPVGSKLFLTAATPITPWNGPDGTSISDVSGFANALDYIAIMNYDINGAWSTAVAANAPLNDTCAPTANQAGSAVSAIAAWEAAGMPSHQIVLGVPSYGHSFHVQVEDAFYCDDNGDDNGVLASFPPFDKTQQPLGDAWDDTAGVDVCGNPAPQGGNFDFWGLIDGGFLNANGTVADGIFYRYDECSQTPYVYNETSEVMIAFDDATSFAAKGDFIKTSNLRGFAMWEAGGDSNDILLDSIRKAAGFEDADDDDC</sequence>
<dbReference type="Gene3D" id="3.10.50.10">
    <property type="match status" value="1"/>
</dbReference>
<dbReference type="InterPro" id="IPR017853">
    <property type="entry name" value="GH"/>
</dbReference>
<evidence type="ECO:0000256" key="4">
    <source>
        <dbReference type="ARBA" id="ARBA00023277"/>
    </source>
</evidence>
<comment type="caution">
    <text evidence="11">The sequence shown here is derived from an EMBL/GenBank/DDBJ whole genome shotgun (WGS) entry which is preliminary data.</text>
</comment>
<dbReference type="Gene3D" id="3.20.20.80">
    <property type="entry name" value="Glycosidases"/>
    <property type="match status" value="1"/>
</dbReference>
<dbReference type="SMART" id="SM00636">
    <property type="entry name" value="Glyco_18"/>
    <property type="match status" value="1"/>
</dbReference>
<dbReference type="GO" id="GO:0005576">
    <property type="term" value="C:extracellular region"/>
    <property type="evidence" value="ECO:0007669"/>
    <property type="project" value="TreeGrafter"/>
</dbReference>
<protein>
    <recommendedName>
        <fullName evidence="10">GH18 domain-containing protein</fullName>
    </recommendedName>
</protein>
<dbReference type="PANTHER" id="PTHR11177">
    <property type="entry name" value="CHITINASE"/>
    <property type="match status" value="1"/>
</dbReference>
<evidence type="ECO:0000259" key="10">
    <source>
        <dbReference type="PROSITE" id="PS51910"/>
    </source>
</evidence>
<dbReference type="PANTHER" id="PTHR11177:SF392">
    <property type="entry name" value="HAP41P"/>
    <property type="match status" value="1"/>
</dbReference>
<keyword evidence="6" id="KW-0624">Polysaccharide degradation</keyword>
<feature type="signal peptide" evidence="9">
    <location>
        <begin position="1"/>
        <end position="18"/>
    </location>
</feature>
<dbReference type="PROSITE" id="PS51910">
    <property type="entry name" value="GH18_2"/>
    <property type="match status" value="1"/>
</dbReference>
<keyword evidence="3" id="KW-0146">Chitin degradation</keyword>
<keyword evidence="2 7" id="KW-0378">Hydrolase</keyword>
<dbReference type="SUPFAM" id="SSF54556">
    <property type="entry name" value="Chitinase insertion domain"/>
    <property type="match status" value="1"/>
</dbReference>